<name>Q7V130_PROMP</name>
<protein>
    <submittedName>
        <fullName evidence="9">Cytochrome cM</fullName>
    </submittedName>
</protein>
<dbReference type="SUPFAM" id="SSF46626">
    <property type="entry name" value="Cytochrome c"/>
    <property type="match status" value="1"/>
</dbReference>
<evidence type="ECO:0000256" key="2">
    <source>
        <dbReference type="ARBA" id="ARBA00022617"/>
    </source>
</evidence>
<reference evidence="9 10" key="1">
    <citation type="journal article" date="2003" name="Nature">
        <title>Genome divergence in two Prochlorococcus ecotypes reflects oceanic niche differentiation.</title>
        <authorList>
            <person name="Rocap G."/>
            <person name="Larimer F.W."/>
            <person name="Lamerdin J.E."/>
            <person name="Malfatti S."/>
            <person name="Chain P."/>
            <person name="Ahlgren N.A."/>
            <person name="Arellano A."/>
            <person name="Coleman M."/>
            <person name="Hauser L."/>
            <person name="Hess W.R."/>
            <person name="Johnson Z.I."/>
            <person name="Land M.L."/>
            <person name="Lindell D."/>
            <person name="Post A.F."/>
            <person name="Regala W."/>
            <person name="Shah M."/>
            <person name="Shaw S.L."/>
            <person name="Steglich C."/>
            <person name="Sullivan M.B."/>
            <person name="Ting C.S."/>
            <person name="Tolonen A."/>
            <person name="Webb E.A."/>
            <person name="Zinser E.R."/>
            <person name="Chisholm S.W."/>
        </authorList>
    </citation>
    <scope>NUCLEOTIDE SEQUENCE [LARGE SCALE GENOMIC DNA]</scope>
    <source>
        <strain evidence="10">CCMP1986 / NIES-2087 / MED4</strain>
    </source>
</reference>
<dbReference type="PANTHER" id="PTHR37823:SF1">
    <property type="entry name" value="CYTOCHROME C-553-LIKE"/>
    <property type="match status" value="1"/>
</dbReference>
<proteinExistence type="predicted"/>
<dbReference type="PROSITE" id="PS51007">
    <property type="entry name" value="CYTC"/>
    <property type="match status" value="1"/>
</dbReference>
<dbReference type="EMBL" id="BX548174">
    <property type="protein sequence ID" value="CAE19516.1"/>
    <property type="molecule type" value="Genomic_DNA"/>
</dbReference>
<gene>
    <name evidence="9" type="primary">cytM</name>
    <name evidence="9" type="ordered locus">PMM1057</name>
</gene>
<keyword evidence="7" id="KW-0812">Transmembrane</keyword>
<keyword evidence="3 6" id="KW-0479">Metal-binding</keyword>
<dbReference type="STRING" id="59919.PMM1057"/>
<evidence type="ECO:0000256" key="6">
    <source>
        <dbReference type="PROSITE-ProRule" id="PRU00433"/>
    </source>
</evidence>
<feature type="transmembrane region" description="Helical" evidence="7">
    <location>
        <begin position="28"/>
        <end position="44"/>
    </location>
</feature>
<dbReference type="GO" id="GO:0020037">
    <property type="term" value="F:heme binding"/>
    <property type="evidence" value="ECO:0007669"/>
    <property type="project" value="InterPro"/>
</dbReference>
<accession>Q7V130</accession>
<dbReference type="GO" id="GO:0009055">
    <property type="term" value="F:electron transfer activity"/>
    <property type="evidence" value="ECO:0007669"/>
    <property type="project" value="InterPro"/>
</dbReference>
<dbReference type="Proteomes" id="UP000001026">
    <property type="component" value="Chromosome"/>
</dbReference>
<dbReference type="InterPro" id="IPR051811">
    <property type="entry name" value="Cytochrome_c550/c551-like"/>
</dbReference>
<dbReference type="HOGENOM" id="CLU_137907_0_0_3"/>
<evidence type="ECO:0000259" key="8">
    <source>
        <dbReference type="PROSITE" id="PS51007"/>
    </source>
</evidence>
<dbReference type="GO" id="GO:0046872">
    <property type="term" value="F:metal ion binding"/>
    <property type="evidence" value="ECO:0007669"/>
    <property type="project" value="UniProtKB-KW"/>
</dbReference>
<dbReference type="KEGG" id="pmm:PMM1057"/>
<dbReference type="InterPro" id="IPR036909">
    <property type="entry name" value="Cyt_c-like_dom_sf"/>
</dbReference>
<dbReference type="AlphaFoldDB" id="Q7V130"/>
<keyword evidence="7" id="KW-0472">Membrane</keyword>
<keyword evidence="5 6" id="KW-0408">Iron</keyword>
<dbReference type="PANTHER" id="PTHR37823">
    <property type="entry name" value="CYTOCHROME C-553-LIKE"/>
    <property type="match status" value="1"/>
</dbReference>
<organism evidence="9 10">
    <name type="scientific">Prochlorococcus marinus subsp. pastoris (strain CCMP1986 / NIES-2087 / MED4)</name>
    <dbReference type="NCBI Taxonomy" id="59919"/>
    <lineage>
        <taxon>Bacteria</taxon>
        <taxon>Bacillati</taxon>
        <taxon>Cyanobacteriota</taxon>
        <taxon>Cyanophyceae</taxon>
        <taxon>Synechococcales</taxon>
        <taxon>Prochlorococcaceae</taxon>
        <taxon>Prochlorococcus</taxon>
    </lineage>
</organism>
<keyword evidence="2 6" id="KW-0349">Heme</keyword>
<dbReference type="InterPro" id="IPR009056">
    <property type="entry name" value="Cyt_c-like_dom"/>
</dbReference>
<evidence type="ECO:0000313" key="10">
    <source>
        <dbReference type="Proteomes" id="UP000001026"/>
    </source>
</evidence>
<dbReference type="Pfam" id="PF13442">
    <property type="entry name" value="Cytochrome_CBB3"/>
    <property type="match status" value="1"/>
</dbReference>
<keyword evidence="7" id="KW-1133">Transmembrane helix</keyword>
<feature type="domain" description="Cytochrome c" evidence="8">
    <location>
        <begin position="61"/>
        <end position="134"/>
    </location>
</feature>
<evidence type="ECO:0000256" key="3">
    <source>
        <dbReference type="ARBA" id="ARBA00022723"/>
    </source>
</evidence>
<evidence type="ECO:0000313" key="9">
    <source>
        <dbReference type="EMBL" id="CAE19516.1"/>
    </source>
</evidence>
<evidence type="ECO:0000256" key="7">
    <source>
        <dbReference type="SAM" id="Phobius"/>
    </source>
</evidence>
<evidence type="ECO:0000256" key="4">
    <source>
        <dbReference type="ARBA" id="ARBA00022982"/>
    </source>
</evidence>
<dbReference type="Gene3D" id="1.10.760.10">
    <property type="entry name" value="Cytochrome c-like domain"/>
    <property type="match status" value="1"/>
</dbReference>
<evidence type="ECO:0000256" key="5">
    <source>
        <dbReference type="ARBA" id="ARBA00023004"/>
    </source>
</evidence>
<keyword evidence="1" id="KW-0813">Transport</keyword>
<sequence length="134" mass="15105">MTQRHFFVTTSSSSAAEKTLKTKIWKRVFIVCMILLISGSFFYFNHEENNTYILKTLELNGSVKEGDTLFKMNCVGCHGITARGLVGPDLQSITMRLNDAEIIKQVIEGVTPPMPSFEIDPQNMSNLLTYLHSL</sequence>
<evidence type="ECO:0000256" key="1">
    <source>
        <dbReference type="ARBA" id="ARBA00022448"/>
    </source>
</evidence>
<keyword evidence="4" id="KW-0249">Electron transport</keyword>
<dbReference type="eggNOG" id="COG2010">
    <property type="taxonomic scope" value="Bacteria"/>
</dbReference>